<dbReference type="EMBL" id="AONG01000012">
    <property type="protein sequence ID" value="KIQ68708.1"/>
    <property type="molecule type" value="Genomic_DNA"/>
</dbReference>
<dbReference type="GO" id="GO:0016747">
    <property type="term" value="F:acyltransferase activity, transferring groups other than amino-acyl groups"/>
    <property type="evidence" value="ECO:0007669"/>
    <property type="project" value="InterPro"/>
</dbReference>
<evidence type="ECO:0000313" key="4">
    <source>
        <dbReference type="EMBL" id="KIQ68708.1"/>
    </source>
</evidence>
<sequence>MTLHQTPIREAAEADMPEIAALNVASWRSAYADLLPADYLGEPVERFLAARFGALPQTGFILLHGGPGDLQGFLYVEPGGGNRGGLDLPVGFVRAFHVRPDLKGRGIGRALFGAACARLSAGGGHGLWLEVAEENHDARAAYAALGGVDGGPFEDEIDGMPVIARRIVWRW</sequence>
<evidence type="ECO:0000259" key="3">
    <source>
        <dbReference type="PROSITE" id="PS51186"/>
    </source>
</evidence>
<dbReference type="SUPFAM" id="SSF55729">
    <property type="entry name" value="Acyl-CoA N-acyltransferases (Nat)"/>
    <property type="match status" value="1"/>
</dbReference>
<protein>
    <submittedName>
        <fullName evidence="4">Acetyltransferase</fullName>
    </submittedName>
</protein>
<reference evidence="4 5" key="1">
    <citation type="submission" date="2013-01" db="EMBL/GenBank/DDBJ databases">
        <authorList>
            <person name="Fiebig A."/>
            <person name="Goeker M."/>
            <person name="Klenk H.-P.P."/>
        </authorList>
    </citation>
    <scope>NUCLEOTIDE SEQUENCE [LARGE SCALE GENOMIC DNA]</scope>
    <source>
        <strain evidence="4 5">DSM 24838</strain>
    </source>
</reference>
<evidence type="ECO:0000256" key="2">
    <source>
        <dbReference type="ARBA" id="ARBA00023315"/>
    </source>
</evidence>
<gene>
    <name evidence="4" type="ORF">Wenmar_02431</name>
</gene>
<dbReference type="Pfam" id="PF00583">
    <property type="entry name" value="Acetyltransf_1"/>
    <property type="match status" value="1"/>
</dbReference>
<dbReference type="AlphaFoldDB" id="A0A0D0QCQ4"/>
<accession>A0A0D0QCQ4</accession>
<dbReference type="PANTHER" id="PTHR43877:SF1">
    <property type="entry name" value="ACETYLTRANSFERASE"/>
    <property type="match status" value="1"/>
</dbReference>
<dbReference type="InterPro" id="IPR000182">
    <property type="entry name" value="GNAT_dom"/>
</dbReference>
<dbReference type="Proteomes" id="UP000035100">
    <property type="component" value="Unassembled WGS sequence"/>
</dbReference>
<evidence type="ECO:0000256" key="1">
    <source>
        <dbReference type="ARBA" id="ARBA00022679"/>
    </source>
</evidence>
<name>A0A0D0QCQ4_9RHOB</name>
<evidence type="ECO:0000313" key="5">
    <source>
        <dbReference type="Proteomes" id="UP000035100"/>
    </source>
</evidence>
<dbReference type="PANTHER" id="PTHR43877">
    <property type="entry name" value="AMINOALKYLPHOSPHONATE N-ACETYLTRANSFERASE-RELATED-RELATED"/>
    <property type="match status" value="1"/>
</dbReference>
<organism evidence="4 5">
    <name type="scientific">Wenxinia marina DSM 24838</name>
    <dbReference type="NCBI Taxonomy" id="1123501"/>
    <lineage>
        <taxon>Bacteria</taxon>
        <taxon>Pseudomonadati</taxon>
        <taxon>Pseudomonadota</taxon>
        <taxon>Alphaproteobacteria</taxon>
        <taxon>Rhodobacterales</taxon>
        <taxon>Roseobacteraceae</taxon>
        <taxon>Wenxinia</taxon>
    </lineage>
</organism>
<dbReference type="STRING" id="1123501.Wenmar_02431"/>
<dbReference type="Gene3D" id="3.40.630.30">
    <property type="match status" value="1"/>
</dbReference>
<dbReference type="InterPro" id="IPR016181">
    <property type="entry name" value="Acyl_CoA_acyltransferase"/>
</dbReference>
<keyword evidence="5" id="KW-1185">Reference proteome</keyword>
<proteinExistence type="predicted"/>
<dbReference type="PROSITE" id="PS51186">
    <property type="entry name" value="GNAT"/>
    <property type="match status" value="1"/>
</dbReference>
<dbReference type="eggNOG" id="COG0456">
    <property type="taxonomic scope" value="Bacteria"/>
</dbReference>
<keyword evidence="2" id="KW-0012">Acyltransferase</keyword>
<dbReference type="CDD" id="cd04301">
    <property type="entry name" value="NAT_SF"/>
    <property type="match status" value="1"/>
</dbReference>
<keyword evidence="1 4" id="KW-0808">Transferase</keyword>
<comment type="caution">
    <text evidence="4">The sequence shown here is derived from an EMBL/GenBank/DDBJ whole genome shotgun (WGS) entry which is preliminary data.</text>
</comment>
<feature type="domain" description="N-acetyltransferase" evidence="3">
    <location>
        <begin position="6"/>
        <end position="171"/>
    </location>
</feature>
<dbReference type="InterPro" id="IPR050832">
    <property type="entry name" value="Bact_Acetyltransf"/>
</dbReference>